<protein>
    <recommendedName>
        <fullName evidence="4">Peptidase inhibitor</fullName>
    </recommendedName>
</protein>
<evidence type="ECO:0008006" key="4">
    <source>
        <dbReference type="Google" id="ProtNLM"/>
    </source>
</evidence>
<accession>A0A1E7JIS7</accession>
<evidence type="ECO:0000313" key="3">
    <source>
        <dbReference type="Proteomes" id="UP000176087"/>
    </source>
</evidence>
<keyword evidence="3" id="KW-1185">Reference proteome</keyword>
<feature type="region of interest" description="Disordered" evidence="1">
    <location>
        <begin position="1"/>
        <end position="27"/>
    </location>
</feature>
<reference evidence="2 3" key="1">
    <citation type="journal article" date="2016" name="Front. Microbiol.">
        <title>Comparative Genomics Analysis of Streptomyces Species Reveals Their Adaptation to the Marine Environment and Their Diversity at the Genomic Level.</title>
        <authorList>
            <person name="Tian X."/>
            <person name="Zhang Z."/>
            <person name="Yang T."/>
            <person name="Chen M."/>
            <person name="Li J."/>
            <person name="Chen F."/>
            <person name="Yang J."/>
            <person name="Li W."/>
            <person name="Zhang B."/>
            <person name="Zhang Z."/>
            <person name="Wu J."/>
            <person name="Zhang C."/>
            <person name="Long L."/>
            <person name="Xiao J."/>
        </authorList>
    </citation>
    <scope>NUCLEOTIDE SEQUENCE [LARGE SCALE GENOMIC DNA]</scope>
    <source>
        <strain evidence="2 3">SCSIO 10390</strain>
    </source>
</reference>
<sequence>MPASAQAAPVSQSPAVKAQQAQPSADAAAKGYKRCPKGYFCLFTGKNGKGAMARFKRGAHDLGDFGMDNSATSVWNRTSKYVKVYRKTNYRGYMGYFSPGAGGTMKKADNKISSLKVAR</sequence>
<organism evidence="2 3">
    <name type="scientific">Streptomyces abyssalis</name>
    <dbReference type="NCBI Taxonomy" id="933944"/>
    <lineage>
        <taxon>Bacteria</taxon>
        <taxon>Bacillati</taxon>
        <taxon>Actinomycetota</taxon>
        <taxon>Actinomycetes</taxon>
        <taxon>Kitasatosporales</taxon>
        <taxon>Streptomycetaceae</taxon>
        <taxon>Streptomyces</taxon>
    </lineage>
</organism>
<evidence type="ECO:0000256" key="1">
    <source>
        <dbReference type="SAM" id="MobiDB-lite"/>
    </source>
</evidence>
<dbReference type="Proteomes" id="UP000176087">
    <property type="component" value="Unassembled WGS sequence"/>
</dbReference>
<name>A0A1E7JIS7_9ACTN</name>
<dbReference type="InterPro" id="IPR011024">
    <property type="entry name" value="G_crystallin-like"/>
</dbReference>
<evidence type="ECO:0000313" key="2">
    <source>
        <dbReference type="EMBL" id="OEU86384.1"/>
    </source>
</evidence>
<proteinExistence type="predicted"/>
<dbReference type="Gene3D" id="2.60.20.10">
    <property type="entry name" value="Crystallins"/>
    <property type="match status" value="1"/>
</dbReference>
<dbReference type="EMBL" id="LJGT01000041">
    <property type="protein sequence ID" value="OEU86384.1"/>
    <property type="molecule type" value="Genomic_DNA"/>
</dbReference>
<comment type="caution">
    <text evidence="2">The sequence shown here is derived from an EMBL/GenBank/DDBJ whole genome shotgun (WGS) entry which is preliminary data.</text>
</comment>
<dbReference type="Pfam" id="PF03995">
    <property type="entry name" value="Inhibitor_I36"/>
    <property type="match status" value="1"/>
</dbReference>
<dbReference type="SUPFAM" id="SSF49695">
    <property type="entry name" value="gamma-Crystallin-like"/>
    <property type="match status" value="1"/>
</dbReference>
<gene>
    <name evidence="2" type="ORF">AN215_25920</name>
</gene>
<dbReference type="AlphaFoldDB" id="A0A1E7JIS7"/>